<feature type="non-terminal residue" evidence="1">
    <location>
        <position position="1"/>
    </location>
</feature>
<comment type="caution">
    <text evidence="1">The sequence shown here is derived from an EMBL/GenBank/DDBJ whole genome shotgun (WGS) entry which is preliminary data.</text>
</comment>
<evidence type="ECO:0000313" key="2">
    <source>
        <dbReference type="Proteomes" id="UP000092093"/>
    </source>
</evidence>
<reference evidence="1 2" key="1">
    <citation type="submission" date="2015-09" db="EMBL/GenBank/DDBJ databases">
        <title>Aphanizomenon flos-aquae WA102.</title>
        <authorList>
            <person name="Driscoll C."/>
        </authorList>
    </citation>
    <scope>NUCLEOTIDE SEQUENCE [LARGE SCALE GENOMIC DNA]</scope>
    <source>
        <strain evidence="1">WA102</strain>
    </source>
</reference>
<protein>
    <submittedName>
        <fullName evidence="1">Uncharacterized protein</fullName>
    </submittedName>
</protein>
<gene>
    <name evidence="1" type="ORF">AN484_28390</name>
</gene>
<dbReference type="EMBL" id="LJOW01000954">
    <property type="protein sequence ID" value="OBQ32006.1"/>
    <property type="molecule type" value="Genomic_DNA"/>
</dbReference>
<dbReference type="AlphaFoldDB" id="A0A1B7W4N6"/>
<proteinExistence type="predicted"/>
<organism evidence="1 2">
    <name type="scientific">Aphanizomenon flos-aquae WA102</name>
    <dbReference type="NCBI Taxonomy" id="1710896"/>
    <lineage>
        <taxon>Bacteria</taxon>
        <taxon>Bacillati</taxon>
        <taxon>Cyanobacteriota</taxon>
        <taxon>Cyanophyceae</taxon>
        <taxon>Nostocales</taxon>
        <taxon>Aphanizomenonaceae</taxon>
        <taxon>Aphanizomenon</taxon>
    </lineage>
</organism>
<name>A0A1B7W4N6_APHFL</name>
<evidence type="ECO:0000313" key="1">
    <source>
        <dbReference type="EMBL" id="OBQ32006.1"/>
    </source>
</evidence>
<sequence>RAACDLRGRLSLRQDLTHLGPNGRQGAKSICTSSTRFNDDLRQTGRLAGSLWCFTHQRRLSTAALLTQQAKLYTGSPQDVSCQEASAEISAGEDDLVQTGRLGQVLDLAHQVEVPGGRYS</sequence>
<dbReference type="Proteomes" id="UP000092093">
    <property type="component" value="Unassembled WGS sequence"/>
</dbReference>
<accession>A0A1B7W4N6</accession>